<dbReference type="EMBL" id="CP063169">
    <property type="protein sequence ID" value="QOR69750.1"/>
    <property type="molecule type" value="Genomic_DNA"/>
</dbReference>
<dbReference type="InterPro" id="IPR015422">
    <property type="entry name" value="PyrdxlP-dep_Trfase_small"/>
</dbReference>
<evidence type="ECO:0000256" key="2">
    <source>
        <dbReference type="ARBA" id="ARBA00012224"/>
    </source>
</evidence>
<evidence type="ECO:0000256" key="5">
    <source>
        <dbReference type="ARBA" id="ARBA00037974"/>
    </source>
</evidence>
<dbReference type="InterPro" id="IPR015424">
    <property type="entry name" value="PyrdxlP-dep_Trfase"/>
</dbReference>
<dbReference type="Gene3D" id="3.90.1150.10">
    <property type="entry name" value="Aspartate Aminotransferase, domain 1"/>
    <property type="match status" value="1"/>
</dbReference>
<keyword evidence="4" id="KW-0456">Lyase</keyword>
<reference evidence="7 8" key="1">
    <citation type="submission" date="2020-10" db="EMBL/GenBank/DDBJ databases">
        <title>Haloactinobacterium sp. RN3S43, a bacterium isolated from saline soil.</title>
        <authorList>
            <person name="Sun J.-Q."/>
        </authorList>
    </citation>
    <scope>NUCLEOTIDE SEQUENCE [LARGE SCALE GENOMIC DNA]</scope>
    <source>
        <strain evidence="7 8">RN3S43</strain>
    </source>
</reference>
<comment type="similarity">
    <text evidence="5">Belongs to the class-II pyridoxal-phosphate-dependent aminotransferase family. MalY/PatB cystathionine beta-lyase subfamily.</text>
</comment>
<evidence type="ECO:0000259" key="6">
    <source>
        <dbReference type="Pfam" id="PF00155"/>
    </source>
</evidence>
<name>A0A7M1SQC7_9MICO</name>
<accession>A0A7M1SQC7</accession>
<evidence type="ECO:0000313" key="8">
    <source>
        <dbReference type="Proteomes" id="UP000593758"/>
    </source>
</evidence>
<evidence type="ECO:0000313" key="7">
    <source>
        <dbReference type="EMBL" id="QOR69750.1"/>
    </source>
</evidence>
<dbReference type="PANTHER" id="PTHR43525">
    <property type="entry name" value="PROTEIN MALY"/>
    <property type="match status" value="1"/>
</dbReference>
<gene>
    <name evidence="7" type="ORF">IM660_13905</name>
</gene>
<dbReference type="GO" id="GO:0030170">
    <property type="term" value="F:pyridoxal phosphate binding"/>
    <property type="evidence" value="ECO:0007669"/>
    <property type="project" value="InterPro"/>
</dbReference>
<dbReference type="InterPro" id="IPR051798">
    <property type="entry name" value="Class-II_PLP-Dep_Aminotrans"/>
</dbReference>
<evidence type="ECO:0000256" key="3">
    <source>
        <dbReference type="ARBA" id="ARBA00022898"/>
    </source>
</evidence>
<dbReference type="GO" id="GO:0008483">
    <property type="term" value="F:transaminase activity"/>
    <property type="evidence" value="ECO:0007669"/>
    <property type="project" value="UniProtKB-KW"/>
</dbReference>
<dbReference type="PANTHER" id="PTHR43525:SF2">
    <property type="entry name" value="CYSTATHIONINE BETA-LYASE-RELATED"/>
    <property type="match status" value="1"/>
</dbReference>
<evidence type="ECO:0000256" key="4">
    <source>
        <dbReference type="ARBA" id="ARBA00023239"/>
    </source>
</evidence>
<dbReference type="KEGG" id="halt:IM660_13905"/>
<dbReference type="Gene3D" id="3.40.640.10">
    <property type="entry name" value="Type I PLP-dependent aspartate aminotransferase-like (Major domain)"/>
    <property type="match status" value="1"/>
</dbReference>
<comment type="cofactor">
    <cofactor evidence="1">
        <name>pyridoxal 5'-phosphate</name>
        <dbReference type="ChEBI" id="CHEBI:597326"/>
    </cofactor>
</comment>
<dbReference type="InterPro" id="IPR015421">
    <property type="entry name" value="PyrdxlP-dep_Trfase_major"/>
</dbReference>
<organism evidence="7 8">
    <name type="scientific">Ruania alkalisoli</name>
    <dbReference type="NCBI Taxonomy" id="2779775"/>
    <lineage>
        <taxon>Bacteria</taxon>
        <taxon>Bacillati</taxon>
        <taxon>Actinomycetota</taxon>
        <taxon>Actinomycetes</taxon>
        <taxon>Micrococcales</taxon>
        <taxon>Ruaniaceae</taxon>
        <taxon>Ruania</taxon>
    </lineage>
</organism>
<proteinExistence type="inferred from homology"/>
<dbReference type="SUPFAM" id="SSF53383">
    <property type="entry name" value="PLP-dependent transferases"/>
    <property type="match status" value="1"/>
</dbReference>
<dbReference type="Proteomes" id="UP000593758">
    <property type="component" value="Chromosome"/>
</dbReference>
<dbReference type="EC" id="4.4.1.13" evidence="2"/>
<keyword evidence="7" id="KW-0032">Aminotransferase</keyword>
<dbReference type="GO" id="GO:0047804">
    <property type="term" value="F:cysteine-S-conjugate beta-lyase activity"/>
    <property type="evidence" value="ECO:0007669"/>
    <property type="project" value="UniProtKB-EC"/>
</dbReference>
<keyword evidence="8" id="KW-1185">Reference proteome</keyword>
<dbReference type="AlphaFoldDB" id="A0A7M1SQC7"/>
<keyword evidence="7" id="KW-0808">Transferase</keyword>
<keyword evidence="3" id="KW-0663">Pyridoxal phosphate</keyword>
<feature type="domain" description="Aminotransferase class I/classII large" evidence="6">
    <location>
        <begin position="55"/>
        <end position="378"/>
    </location>
</feature>
<dbReference type="Pfam" id="PF00155">
    <property type="entry name" value="Aminotran_1_2"/>
    <property type="match status" value="1"/>
</dbReference>
<dbReference type="CDD" id="cd00609">
    <property type="entry name" value="AAT_like"/>
    <property type="match status" value="1"/>
</dbReference>
<sequence>MGPVNANLTPPLHEPTADQLRAAGSMKWTSFPGKIGAWVAEMDFGTAGPITRALHEAVDAGIFGYLPAATSLRMSEAYTAWAARHYGWQVDPADVHPVADVLAALELTIEFFTEPGSAVVLPTPAYMPFLTVPLLHGRRIIQVPMAREGERYVYDLDALDAAFADGGGLLVLCNPHNPIGRVLERAEMVAVSEVVERHGARVFSDEIHAPLVYAPGRHVPYASVSETAAGHTITATSASKAWNLPGLKCAQVVVSNDADRARWREHGKSFEHGAANLGVVANTAAYTEGGLWLTEVLTYLDGNRRRLAELVAEHLPGVRYTPPEGTYLAWLDFREVELPESAASPTAFLASRADVATTDGAMCGDAGQGFVRYNFATPRPIMEETIAAMGRALRGA</sequence>
<protein>
    <recommendedName>
        <fullName evidence="2">cysteine-S-conjugate beta-lyase</fullName>
        <ecNumber evidence="2">4.4.1.13</ecNumber>
    </recommendedName>
</protein>
<dbReference type="InterPro" id="IPR004839">
    <property type="entry name" value="Aminotransferase_I/II_large"/>
</dbReference>
<evidence type="ECO:0000256" key="1">
    <source>
        <dbReference type="ARBA" id="ARBA00001933"/>
    </source>
</evidence>